<accession>A0ABU8H837</accession>
<keyword evidence="1" id="KW-0175">Coiled coil</keyword>
<dbReference type="Proteomes" id="UP001312865">
    <property type="component" value="Unassembled WGS sequence"/>
</dbReference>
<evidence type="ECO:0000259" key="3">
    <source>
        <dbReference type="Pfam" id="PF26347"/>
    </source>
</evidence>
<keyword evidence="2" id="KW-1133">Transmembrane helix</keyword>
<organism evidence="4 5">
    <name type="scientific">Bacillus spongiae</name>
    <dbReference type="NCBI Taxonomy" id="2683610"/>
    <lineage>
        <taxon>Bacteria</taxon>
        <taxon>Bacillati</taxon>
        <taxon>Bacillota</taxon>
        <taxon>Bacilli</taxon>
        <taxon>Bacillales</taxon>
        <taxon>Bacillaceae</taxon>
        <taxon>Bacillus</taxon>
    </lineage>
</organism>
<evidence type="ECO:0000256" key="1">
    <source>
        <dbReference type="SAM" id="Coils"/>
    </source>
</evidence>
<keyword evidence="2" id="KW-0812">Transmembrane</keyword>
<name>A0ABU8H837_9BACI</name>
<dbReference type="InterPro" id="IPR048198">
    <property type="entry name" value="YtrI"/>
</dbReference>
<gene>
    <name evidence="4" type="primary">ytrI</name>
    <name evidence="4" type="ORF">WAK64_00160</name>
</gene>
<dbReference type="Pfam" id="PF26347">
    <property type="entry name" value="YtrI_sporulation"/>
    <property type="match status" value="1"/>
</dbReference>
<dbReference type="NCBIfam" id="NF041479">
    <property type="entry name" value="spor_membprot_YtrI"/>
    <property type="match status" value="1"/>
</dbReference>
<dbReference type="RefSeq" id="WP_336584899.1">
    <property type="nucleotide sequence ID" value="NZ_JBBAXC010000001.1"/>
</dbReference>
<evidence type="ECO:0000256" key="2">
    <source>
        <dbReference type="SAM" id="Phobius"/>
    </source>
</evidence>
<sequence>MANTGTYFLMRIPPYYRSPLWQKFFSGVVIGGIISWLIFLFMFGTMQEKQSKKIIEQERTIKELEGDIKIWQEDVKKLNELNQDILTVQEVNVTITNGPKYGFINESLTIDQAEQAIKEDLHSLVAKKLETVFESKQVLKKMLENKILKINDKRYRLVIKEIYYFTTIEVFIELRLD</sequence>
<feature type="domain" description="Sporulation membrane protein YtrI C-terminal" evidence="3">
    <location>
        <begin position="89"/>
        <end position="174"/>
    </location>
</feature>
<dbReference type="InterPro" id="IPR058620">
    <property type="entry name" value="YtrI_C"/>
</dbReference>
<keyword evidence="5" id="KW-1185">Reference proteome</keyword>
<comment type="caution">
    <text evidence="4">The sequence shown here is derived from an EMBL/GenBank/DDBJ whole genome shotgun (WGS) entry which is preliminary data.</text>
</comment>
<protein>
    <submittedName>
        <fullName evidence="4">Sporulation membrane protein YtrI</fullName>
    </submittedName>
</protein>
<proteinExistence type="predicted"/>
<evidence type="ECO:0000313" key="5">
    <source>
        <dbReference type="Proteomes" id="UP001312865"/>
    </source>
</evidence>
<reference evidence="4 5" key="1">
    <citation type="journal article" date="2018" name="J. Microbiol.">
        <title>Bacillus spongiae sp. nov., isolated from sponge of Jeju Island.</title>
        <authorList>
            <person name="Lee G.E."/>
            <person name="Im W.T."/>
            <person name="Park J.S."/>
        </authorList>
    </citation>
    <scope>NUCLEOTIDE SEQUENCE [LARGE SCALE GENOMIC DNA]</scope>
    <source>
        <strain evidence="4 5">135PIL107-10</strain>
    </source>
</reference>
<dbReference type="EMBL" id="JBBAXC010000001">
    <property type="protein sequence ID" value="MEI5905477.1"/>
    <property type="molecule type" value="Genomic_DNA"/>
</dbReference>
<feature type="coiled-coil region" evidence="1">
    <location>
        <begin position="47"/>
        <end position="81"/>
    </location>
</feature>
<feature type="transmembrane region" description="Helical" evidence="2">
    <location>
        <begin position="20"/>
        <end position="43"/>
    </location>
</feature>
<evidence type="ECO:0000313" key="4">
    <source>
        <dbReference type="EMBL" id="MEI5905477.1"/>
    </source>
</evidence>
<keyword evidence="2" id="KW-0472">Membrane</keyword>